<evidence type="ECO:0000313" key="1">
    <source>
        <dbReference type="EMBL" id="KAK9037007.1"/>
    </source>
</evidence>
<reference evidence="1 2" key="1">
    <citation type="journal article" date="2024" name="G3 (Bethesda)">
        <title>Genome assembly of Hibiscus sabdariffa L. provides insights into metabolisms of medicinal natural products.</title>
        <authorList>
            <person name="Kim T."/>
        </authorList>
    </citation>
    <scope>NUCLEOTIDE SEQUENCE [LARGE SCALE GENOMIC DNA]</scope>
    <source>
        <strain evidence="1">TK-2024</strain>
        <tissue evidence="1">Old leaves</tissue>
    </source>
</reference>
<sequence>MPSFWNTDLGIKLMLAPGSHSALVGGFDILLRLDDKGDVSARDNGSGLGRLSRLGIRSRQSFLQSYWLMSKSK</sequence>
<comment type="caution">
    <text evidence="1">The sequence shown here is derived from an EMBL/GenBank/DDBJ whole genome shotgun (WGS) entry which is preliminary data.</text>
</comment>
<organism evidence="1 2">
    <name type="scientific">Hibiscus sabdariffa</name>
    <name type="common">roselle</name>
    <dbReference type="NCBI Taxonomy" id="183260"/>
    <lineage>
        <taxon>Eukaryota</taxon>
        <taxon>Viridiplantae</taxon>
        <taxon>Streptophyta</taxon>
        <taxon>Embryophyta</taxon>
        <taxon>Tracheophyta</taxon>
        <taxon>Spermatophyta</taxon>
        <taxon>Magnoliopsida</taxon>
        <taxon>eudicotyledons</taxon>
        <taxon>Gunneridae</taxon>
        <taxon>Pentapetalae</taxon>
        <taxon>rosids</taxon>
        <taxon>malvids</taxon>
        <taxon>Malvales</taxon>
        <taxon>Malvaceae</taxon>
        <taxon>Malvoideae</taxon>
        <taxon>Hibiscus</taxon>
    </lineage>
</organism>
<protein>
    <submittedName>
        <fullName evidence="1">Uncharacterized protein</fullName>
    </submittedName>
</protein>
<accession>A0ABR2TI21</accession>
<name>A0ABR2TI21_9ROSI</name>
<proteinExistence type="predicted"/>
<dbReference type="EMBL" id="JBBPBN010000005">
    <property type="protein sequence ID" value="KAK9037007.1"/>
    <property type="molecule type" value="Genomic_DNA"/>
</dbReference>
<dbReference type="Proteomes" id="UP001396334">
    <property type="component" value="Unassembled WGS sequence"/>
</dbReference>
<keyword evidence="2" id="KW-1185">Reference proteome</keyword>
<gene>
    <name evidence="1" type="ORF">V6N11_021930</name>
</gene>
<evidence type="ECO:0000313" key="2">
    <source>
        <dbReference type="Proteomes" id="UP001396334"/>
    </source>
</evidence>